<sequence length="99" mass="11235">MPDKAWKKRERDVANYFKGERTPLSGGNGKVTRADVIHEDLFIECKLRAKHTVVSLWDDTAKLAKDEGKTPVIALCEKNRPGFWVMVHSSDLGKLNKIK</sequence>
<evidence type="ECO:0000313" key="1">
    <source>
        <dbReference type="EMBL" id="SVB40755.1"/>
    </source>
</evidence>
<name>A0A382DRB2_9ZZZZ</name>
<protein>
    <submittedName>
        <fullName evidence="1">Uncharacterized protein</fullName>
    </submittedName>
</protein>
<accession>A0A382DRB2</accession>
<gene>
    <name evidence="1" type="ORF">METZ01_LOCUS193609</name>
</gene>
<proteinExistence type="predicted"/>
<reference evidence="1" key="1">
    <citation type="submission" date="2018-05" db="EMBL/GenBank/DDBJ databases">
        <authorList>
            <person name="Lanie J.A."/>
            <person name="Ng W.-L."/>
            <person name="Kazmierczak K.M."/>
            <person name="Andrzejewski T.M."/>
            <person name="Davidsen T.M."/>
            <person name="Wayne K.J."/>
            <person name="Tettelin H."/>
            <person name="Glass J.I."/>
            <person name="Rusch D."/>
            <person name="Podicherti R."/>
            <person name="Tsui H.-C.T."/>
            <person name="Winkler M.E."/>
        </authorList>
    </citation>
    <scope>NUCLEOTIDE SEQUENCE</scope>
</reference>
<organism evidence="1">
    <name type="scientific">marine metagenome</name>
    <dbReference type="NCBI Taxonomy" id="408172"/>
    <lineage>
        <taxon>unclassified sequences</taxon>
        <taxon>metagenomes</taxon>
        <taxon>ecological metagenomes</taxon>
    </lineage>
</organism>
<dbReference type="AlphaFoldDB" id="A0A382DRB2"/>
<dbReference type="EMBL" id="UINC01040623">
    <property type="protein sequence ID" value="SVB40755.1"/>
    <property type="molecule type" value="Genomic_DNA"/>
</dbReference>